<proteinExistence type="predicted"/>
<comment type="subcellular location">
    <subcellularLocation>
        <location evidence="1">Cell membrane</location>
        <topology evidence="1">Multi-pass membrane protein</topology>
    </subcellularLocation>
</comment>
<feature type="transmembrane region" description="Helical" evidence="6">
    <location>
        <begin position="79"/>
        <end position="104"/>
    </location>
</feature>
<feature type="transmembrane region" description="Helical" evidence="6">
    <location>
        <begin position="180"/>
        <end position="202"/>
    </location>
</feature>
<evidence type="ECO:0000256" key="1">
    <source>
        <dbReference type="ARBA" id="ARBA00004651"/>
    </source>
</evidence>
<dbReference type="InterPro" id="IPR050833">
    <property type="entry name" value="Poly_Biosynth_Transport"/>
</dbReference>
<dbReference type="EMBL" id="JAJHNU010000001">
    <property type="protein sequence ID" value="MDN4120144.1"/>
    <property type="molecule type" value="Genomic_DNA"/>
</dbReference>
<feature type="transmembrane region" description="Helical" evidence="6">
    <location>
        <begin position="330"/>
        <end position="350"/>
    </location>
</feature>
<keyword evidence="5 6" id="KW-0472">Membrane</keyword>
<feature type="transmembrane region" description="Helical" evidence="6">
    <location>
        <begin position="116"/>
        <end position="133"/>
    </location>
</feature>
<feature type="transmembrane region" description="Helical" evidence="6">
    <location>
        <begin position="223"/>
        <end position="247"/>
    </location>
</feature>
<feature type="transmembrane region" description="Helical" evidence="6">
    <location>
        <begin position="297"/>
        <end position="318"/>
    </location>
</feature>
<feature type="transmembrane region" description="Helical" evidence="6">
    <location>
        <begin position="392"/>
        <end position="412"/>
    </location>
</feature>
<accession>A0ABT8EFR2</accession>
<protein>
    <submittedName>
        <fullName evidence="7">Oligosaccharide flippase family protein</fullName>
    </submittedName>
</protein>
<comment type="caution">
    <text evidence="7">The sequence shown here is derived from an EMBL/GenBank/DDBJ whole genome shotgun (WGS) entry which is preliminary data.</text>
</comment>
<keyword evidence="8" id="KW-1185">Reference proteome</keyword>
<feature type="transmembrane region" description="Helical" evidence="6">
    <location>
        <begin position="154"/>
        <end position="174"/>
    </location>
</feature>
<reference evidence="7" key="1">
    <citation type="submission" date="2021-11" db="EMBL/GenBank/DDBJ databases">
        <title>Draft genome sequence of Alcaligenes endophyticus type strain CCUG 75668T.</title>
        <authorList>
            <person name="Salva-Serra F."/>
            <person name="Duran R.E."/>
            <person name="Seeger M."/>
            <person name="Moore E.R.B."/>
            <person name="Jaen-Luchoro D."/>
        </authorList>
    </citation>
    <scope>NUCLEOTIDE SEQUENCE</scope>
    <source>
        <strain evidence="7">CCUG 75668</strain>
    </source>
</reference>
<evidence type="ECO:0000313" key="8">
    <source>
        <dbReference type="Proteomes" id="UP001168613"/>
    </source>
</evidence>
<dbReference type="RefSeq" id="WP_266122522.1">
    <property type="nucleotide sequence ID" value="NZ_JAJHNU010000001.1"/>
</dbReference>
<dbReference type="PANTHER" id="PTHR30250:SF28">
    <property type="entry name" value="POLYSACCHARIDE BIOSYNTHESIS PROTEIN"/>
    <property type="match status" value="1"/>
</dbReference>
<name>A0ABT8EFR2_9BURK</name>
<gene>
    <name evidence="7" type="ORF">LMS43_02455</name>
</gene>
<evidence type="ECO:0000256" key="3">
    <source>
        <dbReference type="ARBA" id="ARBA00022692"/>
    </source>
</evidence>
<feature type="transmembrane region" description="Helical" evidence="6">
    <location>
        <begin position="362"/>
        <end position="386"/>
    </location>
</feature>
<evidence type="ECO:0000256" key="6">
    <source>
        <dbReference type="SAM" id="Phobius"/>
    </source>
</evidence>
<dbReference type="Proteomes" id="UP001168613">
    <property type="component" value="Unassembled WGS sequence"/>
</dbReference>
<keyword evidence="3 6" id="KW-0812">Transmembrane</keyword>
<keyword evidence="4 6" id="KW-1133">Transmembrane helix</keyword>
<dbReference type="Pfam" id="PF13440">
    <property type="entry name" value="Polysacc_synt_3"/>
    <property type="match status" value="1"/>
</dbReference>
<evidence type="ECO:0000256" key="2">
    <source>
        <dbReference type="ARBA" id="ARBA00022475"/>
    </source>
</evidence>
<sequence>MKILQNKFIKNISLLVGGTAIGQIIAVITLPLLTRLYSPDSFSILAVYVAALTLISVISCLCFEYAIPLPKNKVTAAALVVLSLISVIVITLLVCVIIMFFPSWINSLTENKINEFLWLLPLGVFAIGLYNALQYWNTREKNFTLISKTRITQSLSGTLVKLGVGAVSSGWPGGLVIGQLIAQSAGFFSFISVLLKNDLHIFRKVKSKHLRLAVKRYEKFPKFTTLEVFANAAGIQLPMLLIAYYAVGAEAGFLMIAMQLLSAPMGMISGAVAQVYLADAADKHHQGQLSGFTKKIILNLLKVSIAPLSLVLLCAPILTPYVLGDNWARTGVLICWMVPWFLMQFITSPVSTSLYITNNQQLAFFLQLFGLVLRVGCVWLAGVFANQYIAEFYAVSGLIFYLIYLLVVLKVLKNIDYKEVSNNDN</sequence>
<evidence type="ECO:0000313" key="7">
    <source>
        <dbReference type="EMBL" id="MDN4120144.1"/>
    </source>
</evidence>
<evidence type="ECO:0000256" key="5">
    <source>
        <dbReference type="ARBA" id="ARBA00023136"/>
    </source>
</evidence>
<organism evidence="7 8">
    <name type="scientific">Alcaligenes endophyticus</name>
    <dbReference type="NCBI Taxonomy" id="1929088"/>
    <lineage>
        <taxon>Bacteria</taxon>
        <taxon>Pseudomonadati</taxon>
        <taxon>Pseudomonadota</taxon>
        <taxon>Betaproteobacteria</taxon>
        <taxon>Burkholderiales</taxon>
        <taxon>Alcaligenaceae</taxon>
        <taxon>Alcaligenes</taxon>
    </lineage>
</organism>
<feature type="transmembrane region" description="Helical" evidence="6">
    <location>
        <begin position="12"/>
        <end position="33"/>
    </location>
</feature>
<keyword evidence="2" id="KW-1003">Cell membrane</keyword>
<dbReference type="PANTHER" id="PTHR30250">
    <property type="entry name" value="PST FAMILY PREDICTED COLANIC ACID TRANSPORTER"/>
    <property type="match status" value="1"/>
</dbReference>
<evidence type="ECO:0000256" key="4">
    <source>
        <dbReference type="ARBA" id="ARBA00022989"/>
    </source>
</evidence>
<feature type="transmembrane region" description="Helical" evidence="6">
    <location>
        <begin position="253"/>
        <end position="277"/>
    </location>
</feature>
<feature type="transmembrane region" description="Helical" evidence="6">
    <location>
        <begin position="45"/>
        <end position="67"/>
    </location>
</feature>